<protein>
    <submittedName>
        <fullName evidence="2">Uncharacterized protein</fullName>
    </submittedName>
</protein>
<feature type="transmembrane region" description="Helical" evidence="1">
    <location>
        <begin position="202"/>
        <end position="223"/>
    </location>
</feature>
<feature type="transmembrane region" description="Helical" evidence="1">
    <location>
        <begin position="115"/>
        <end position="136"/>
    </location>
</feature>
<feature type="transmembrane region" description="Helical" evidence="1">
    <location>
        <begin position="41"/>
        <end position="61"/>
    </location>
</feature>
<reference evidence="2 3" key="1">
    <citation type="submission" date="2016-09" db="EMBL/GenBank/DDBJ databases">
        <title>Bacillus aquimaris SAMM genome sequence reveals colonization and biosurfactant production capacities.</title>
        <authorList>
            <person name="Waghmode S.R."/>
            <person name="Suryavanshi M.V."/>
        </authorList>
    </citation>
    <scope>NUCLEOTIDE SEQUENCE [LARGE SCALE GENOMIC DNA]</scope>
    <source>
        <strain evidence="2 3">SAMM</strain>
    </source>
</reference>
<proteinExistence type="predicted"/>
<keyword evidence="1" id="KW-0812">Transmembrane</keyword>
<feature type="transmembrane region" description="Helical" evidence="1">
    <location>
        <begin position="235"/>
        <end position="254"/>
    </location>
</feature>
<name>A0A1J6WXK9_9BACI</name>
<feature type="transmembrane region" description="Helical" evidence="1">
    <location>
        <begin position="73"/>
        <end position="95"/>
    </location>
</feature>
<feature type="transmembrane region" description="Helical" evidence="1">
    <location>
        <begin position="169"/>
        <end position="196"/>
    </location>
</feature>
<gene>
    <name evidence="2" type="ORF">BHE18_03480</name>
</gene>
<evidence type="ECO:0000256" key="1">
    <source>
        <dbReference type="SAM" id="Phobius"/>
    </source>
</evidence>
<keyword evidence="3" id="KW-1185">Reference proteome</keyword>
<feature type="transmembrane region" description="Helical" evidence="1">
    <location>
        <begin position="274"/>
        <end position="295"/>
    </location>
</feature>
<dbReference type="AlphaFoldDB" id="A0A1J6WXK9"/>
<keyword evidence="1" id="KW-0472">Membrane</keyword>
<accession>A0A1J6WXK9</accession>
<dbReference type="Proteomes" id="UP000182062">
    <property type="component" value="Unassembled WGS sequence"/>
</dbReference>
<evidence type="ECO:0000313" key="3">
    <source>
        <dbReference type="Proteomes" id="UP000182062"/>
    </source>
</evidence>
<comment type="caution">
    <text evidence="2">The sequence shown here is derived from an EMBL/GenBank/DDBJ whole genome shotgun (WGS) entry which is preliminary data.</text>
</comment>
<evidence type="ECO:0000313" key="2">
    <source>
        <dbReference type="EMBL" id="OIU72583.1"/>
    </source>
</evidence>
<dbReference type="EMBL" id="MINN01000074">
    <property type="protein sequence ID" value="OIU72583.1"/>
    <property type="molecule type" value="Genomic_DNA"/>
</dbReference>
<keyword evidence="1" id="KW-1133">Transmembrane helix</keyword>
<dbReference type="OrthoDB" id="3402897at2"/>
<sequence length="302" mass="32494">MRKIGGYGAALAVMPYLLIKIVWTLGLLIPTGHMGDPNWRMVNAVTAVVAAIGIFLAIALCRPWGERLPAWSVALPVWIGTGLLVPMLFLAPILGPAAVNQDQAAGSADIWTYEQVLIMLSLIGVGICLPVALAGYAKTRWPEALGGPLHTGEAPGNSYNLQITLGRMVAAGCVILGVLKLFWAAGGTIGIIPSMIEDRNLWWHLLTLSTGVWALAGAWGILVLTSRKGSRRFPLPMAAAWISSGMLFSYNIFANLSELMYKGPSSPEYPIARVMTTEAGIILGVAMILIILMVLHDRRREE</sequence>
<feature type="transmembrane region" description="Helical" evidence="1">
    <location>
        <begin position="7"/>
        <end position="29"/>
    </location>
</feature>
<organism evidence="2 3">
    <name type="scientific">Rossellomorea aquimaris</name>
    <dbReference type="NCBI Taxonomy" id="189382"/>
    <lineage>
        <taxon>Bacteria</taxon>
        <taxon>Bacillati</taxon>
        <taxon>Bacillota</taxon>
        <taxon>Bacilli</taxon>
        <taxon>Bacillales</taxon>
        <taxon>Bacillaceae</taxon>
        <taxon>Rossellomorea</taxon>
    </lineage>
</organism>